<keyword evidence="7" id="KW-1185">Reference proteome</keyword>
<dbReference type="GO" id="GO:0005509">
    <property type="term" value="F:calcium ion binding"/>
    <property type="evidence" value="ECO:0007669"/>
    <property type="project" value="InterPro"/>
</dbReference>
<keyword evidence="5" id="KW-0732">Signal</keyword>
<evidence type="ECO:0000256" key="3">
    <source>
        <dbReference type="ARBA" id="ARBA00022824"/>
    </source>
</evidence>
<dbReference type="GO" id="GO:0016020">
    <property type="term" value="C:membrane"/>
    <property type="evidence" value="ECO:0007669"/>
    <property type="project" value="InterPro"/>
</dbReference>
<keyword evidence="3" id="KW-0256">Endoplasmic reticulum</keyword>
<evidence type="ECO:0000313" key="7">
    <source>
        <dbReference type="Proteomes" id="UP000267268"/>
    </source>
</evidence>
<dbReference type="Pfam" id="PF01532">
    <property type="entry name" value="Glyco_hydro_47"/>
    <property type="match status" value="1"/>
</dbReference>
<dbReference type="PANTHER" id="PTHR45679:SF6">
    <property type="entry name" value="ER DEGRADATION-ENHANCING ALPHA-MANNOSIDASE-LIKE PROTEIN 2"/>
    <property type="match status" value="1"/>
</dbReference>
<gene>
    <name evidence="6" type="ORF">EI427_16960</name>
</gene>
<dbReference type="OrthoDB" id="1110235at2"/>
<evidence type="ECO:0000256" key="5">
    <source>
        <dbReference type="SAM" id="SignalP"/>
    </source>
</evidence>
<evidence type="ECO:0000313" key="6">
    <source>
        <dbReference type="EMBL" id="AZQ63854.1"/>
    </source>
</evidence>
<dbReference type="Proteomes" id="UP000267268">
    <property type="component" value="Chromosome 1"/>
</dbReference>
<dbReference type="InterPro" id="IPR001382">
    <property type="entry name" value="Glyco_hydro_47"/>
</dbReference>
<dbReference type="PRINTS" id="PR00747">
    <property type="entry name" value="GLYHDRLASE47"/>
</dbReference>
<evidence type="ECO:0000256" key="1">
    <source>
        <dbReference type="ARBA" id="ARBA00004240"/>
    </source>
</evidence>
<keyword evidence="4" id="KW-0325">Glycoprotein</keyword>
<accession>A0A3S9P6X0</accession>
<dbReference type="EMBL" id="CP034562">
    <property type="protein sequence ID" value="AZQ63854.1"/>
    <property type="molecule type" value="Genomic_DNA"/>
</dbReference>
<dbReference type="GO" id="GO:0005975">
    <property type="term" value="P:carbohydrate metabolic process"/>
    <property type="evidence" value="ECO:0007669"/>
    <property type="project" value="InterPro"/>
</dbReference>
<feature type="signal peptide" evidence="5">
    <location>
        <begin position="1"/>
        <end position="32"/>
    </location>
</feature>
<protein>
    <submittedName>
        <fullName evidence="6">Glycoside hydrolase family 47 protein</fullName>
    </submittedName>
</protein>
<comment type="subcellular location">
    <subcellularLocation>
        <location evidence="1">Endoplasmic reticulum</location>
    </subcellularLocation>
</comment>
<comment type="similarity">
    <text evidence="2">Belongs to the glycosyl hydrolase 47 family.</text>
</comment>
<dbReference type="InterPro" id="IPR044674">
    <property type="entry name" value="EDEM1/2/3"/>
</dbReference>
<dbReference type="Gene3D" id="1.50.10.10">
    <property type="match status" value="1"/>
</dbReference>
<dbReference type="InterPro" id="IPR036026">
    <property type="entry name" value="Seven-hairpin_glycosidases"/>
</dbReference>
<dbReference type="SUPFAM" id="SSF48225">
    <property type="entry name" value="Seven-hairpin glycosidases"/>
    <property type="match status" value="1"/>
</dbReference>
<proteinExistence type="inferred from homology"/>
<dbReference type="KEGG" id="fll:EI427_16960"/>
<evidence type="ECO:0000256" key="4">
    <source>
        <dbReference type="ARBA" id="ARBA00023180"/>
    </source>
</evidence>
<dbReference type="GO" id="GO:0004571">
    <property type="term" value="F:mannosyl-oligosaccharide 1,2-alpha-mannosidase activity"/>
    <property type="evidence" value="ECO:0007669"/>
    <property type="project" value="InterPro"/>
</dbReference>
<dbReference type="InterPro" id="IPR012341">
    <property type="entry name" value="6hp_glycosidase-like_sf"/>
</dbReference>
<dbReference type="AlphaFoldDB" id="A0A3S9P6X0"/>
<feature type="chain" id="PRO_5019487932" evidence="5">
    <location>
        <begin position="33"/>
        <end position="485"/>
    </location>
</feature>
<reference evidence="6 7" key="1">
    <citation type="submission" date="2018-12" db="EMBL/GenBank/DDBJ databases">
        <title>Flammeovirga pectinis sp. nov., isolated from the gut of the Korean scallop, Patinopecten yessoensis.</title>
        <authorList>
            <person name="Bae J.-W."/>
            <person name="Jeong Y.-S."/>
            <person name="Kang W."/>
        </authorList>
    </citation>
    <scope>NUCLEOTIDE SEQUENCE [LARGE SCALE GENOMIC DNA]</scope>
    <source>
        <strain evidence="6 7">L12M1</strain>
    </source>
</reference>
<sequence length="485" mass="55922">MKKMNTIKNQSIFTTTCIALAFLILLPFTSIASPLKKRDGISKKEKKEYQERVKTAFKKGWRAYMNYAKGLDAVNPISEKGHNWYKESLLMTPVDAFSTMYLMGLDDEMAEAKELIFSELEFDKDFEVQQFEIAIRILGGLLSSYQLDGDQRFLDLAIDLADRMLPVFDSPTGIPYRLVNLKTGAVGGQGTNPCEVGSMLLEYGVLSKLTGDPKYYDLCKRGVKALYDRRGETGLQGSWIDQDTGKWEDTRAHISGGIDAYYEYLLKGYLLFGDEDLLEWYTVSRDAVNKYLVDTTSVEGEMWVGWADMNSGERIMTRFGALDCFWNLCNVLDGDLERAEGLQASINKMWFANGIEPEAINYTTMQPYYEGAEYYMMRPEAIESTYYVWRGTGNKKYYEQGKKMFESIEKYCQVENGYVQLRDVKTKEKWDTLESFFFAETMKYCYLFFADTETFDLEKYVLNTEAHPLKNTWDKDWKGNLNGVK</sequence>
<dbReference type="PANTHER" id="PTHR45679">
    <property type="entry name" value="ER DEGRADATION-ENHANCING ALPHA-MANNOSIDASE-LIKE PROTEIN 2"/>
    <property type="match status" value="1"/>
</dbReference>
<evidence type="ECO:0000256" key="2">
    <source>
        <dbReference type="ARBA" id="ARBA00007658"/>
    </source>
</evidence>
<dbReference type="GO" id="GO:1904380">
    <property type="term" value="P:endoplasmic reticulum mannose trimming"/>
    <property type="evidence" value="ECO:0007669"/>
    <property type="project" value="InterPro"/>
</dbReference>
<organism evidence="6 7">
    <name type="scientific">Flammeovirga pectinis</name>
    <dbReference type="NCBI Taxonomy" id="2494373"/>
    <lineage>
        <taxon>Bacteria</taxon>
        <taxon>Pseudomonadati</taxon>
        <taxon>Bacteroidota</taxon>
        <taxon>Cytophagia</taxon>
        <taxon>Cytophagales</taxon>
        <taxon>Flammeovirgaceae</taxon>
        <taxon>Flammeovirga</taxon>
    </lineage>
</organism>
<keyword evidence="6" id="KW-0378">Hydrolase</keyword>
<name>A0A3S9P6X0_9BACT</name>